<dbReference type="AlphaFoldDB" id="A0A1E3TM29"/>
<evidence type="ECO:0000256" key="4">
    <source>
        <dbReference type="ARBA" id="ARBA00023186"/>
    </source>
</evidence>
<accession>A0A1E3TM29</accession>
<dbReference type="Proteomes" id="UP000252015">
    <property type="component" value="Unassembled WGS sequence"/>
</dbReference>
<comment type="similarity">
    <text evidence="2">Belongs to the EspG family.</text>
</comment>
<keyword evidence="4" id="KW-0143">Chaperone</keyword>
<protein>
    <submittedName>
        <fullName evidence="5">ESX-5 secretion-associated protein EspG5</fullName>
    </submittedName>
</protein>
<evidence type="ECO:0000256" key="3">
    <source>
        <dbReference type="ARBA" id="ARBA00022490"/>
    </source>
</evidence>
<dbReference type="GO" id="GO:0005737">
    <property type="term" value="C:cytoplasm"/>
    <property type="evidence" value="ECO:0007669"/>
    <property type="project" value="UniProtKB-SubCell"/>
</dbReference>
<keyword evidence="3" id="KW-0963">Cytoplasm</keyword>
<organism evidence="5 6">
    <name type="scientific">Mycobacterium shimoidei</name>
    <dbReference type="NCBI Taxonomy" id="29313"/>
    <lineage>
        <taxon>Bacteria</taxon>
        <taxon>Bacillati</taxon>
        <taxon>Actinomycetota</taxon>
        <taxon>Actinomycetes</taxon>
        <taxon>Mycobacteriales</taxon>
        <taxon>Mycobacteriaceae</taxon>
        <taxon>Mycobacterium</taxon>
    </lineage>
</organism>
<name>A0A1E3TM29_MYCSH</name>
<evidence type="ECO:0000313" key="6">
    <source>
        <dbReference type="Proteomes" id="UP000252015"/>
    </source>
</evidence>
<keyword evidence="6" id="KW-1185">Reference proteome</keyword>
<evidence type="ECO:0000313" key="5">
    <source>
        <dbReference type="EMBL" id="SRX92923.1"/>
    </source>
</evidence>
<reference evidence="5 6" key="1">
    <citation type="submission" date="2018-05" db="EMBL/GenBank/DDBJ databases">
        <authorList>
            <consortium name="IHU Genomes"/>
        </authorList>
    </citation>
    <scope>NUCLEOTIDE SEQUENCE [LARGE SCALE GENOMIC DNA]</scope>
    <source>
        <strain evidence="5 6">P7336</strain>
    </source>
</reference>
<dbReference type="OrthoDB" id="4741091at2"/>
<gene>
    <name evidence="5" type="primary">espG5_1</name>
    <name evidence="5" type="ORF">MSP7336_01152</name>
</gene>
<dbReference type="EMBL" id="UEGW01000001">
    <property type="protein sequence ID" value="SRX92923.1"/>
    <property type="molecule type" value="Genomic_DNA"/>
</dbReference>
<dbReference type="RefSeq" id="WP_069394295.1">
    <property type="nucleotide sequence ID" value="NZ_JACKUN010000022.1"/>
</dbReference>
<evidence type="ECO:0000256" key="2">
    <source>
        <dbReference type="ARBA" id="ARBA00006411"/>
    </source>
</evidence>
<dbReference type="STRING" id="29313.BHQ16_00375"/>
<evidence type="ECO:0000256" key="1">
    <source>
        <dbReference type="ARBA" id="ARBA00004496"/>
    </source>
</evidence>
<dbReference type="InterPro" id="IPR025734">
    <property type="entry name" value="EspG"/>
</dbReference>
<comment type="subcellular location">
    <subcellularLocation>
        <location evidence="1">Cytoplasm</location>
    </subcellularLocation>
</comment>
<proteinExistence type="inferred from homology"/>
<sequence length="277" mass="29916">MLTTTLDGLWVLQVLTGIEVVAPELSLRPHLPSVEPKQVALTHPVIVELRAWGVVNESGDVDATVLEWLTVLSRRDVAVLVHLSRPGQAATRRALLARYATWWVVIERAGELIHLHGAGIAAAEGPANVVIATEIERLCGSRPAAPLRPVTLDASAVRAAAASPQALRALLARHRLETDQRRILRWVADEQRAAQAAIVAIQYGAATDRPARAHIDQGAVTIIDTEEGRLVVEQLTYAGRVWLVVGPGTNNAIASAVAGMLRRLPAGQEWYAHRKAV</sequence>
<dbReference type="Pfam" id="PF14011">
    <property type="entry name" value="ESX-1_EspG"/>
    <property type="match status" value="1"/>
</dbReference>